<dbReference type="EMBL" id="BDEV01000277">
    <property type="protein sequence ID" value="GCD64481.1"/>
    <property type="molecule type" value="Genomic_DNA"/>
</dbReference>
<accession>A0A401X9C1</accession>
<gene>
    <name evidence="1" type="ORF">NBRC3278_3574</name>
</gene>
<name>A0A401X9C1_ACEPA</name>
<dbReference type="Proteomes" id="UP000287385">
    <property type="component" value="Unassembled WGS sequence"/>
</dbReference>
<keyword evidence="2" id="KW-1185">Reference proteome</keyword>
<dbReference type="AlphaFoldDB" id="A0A401X9C1"/>
<organism evidence="1 2">
    <name type="scientific">Acetobacter pasteurianus NBRC 3278</name>
    <dbReference type="NCBI Taxonomy" id="1226660"/>
    <lineage>
        <taxon>Bacteria</taxon>
        <taxon>Pseudomonadati</taxon>
        <taxon>Pseudomonadota</taxon>
        <taxon>Alphaproteobacteria</taxon>
        <taxon>Acetobacterales</taxon>
        <taxon>Acetobacteraceae</taxon>
        <taxon>Acetobacter</taxon>
    </lineage>
</organism>
<proteinExistence type="predicted"/>
<sequence>MKNIKYIIVTSQRQENSKDRVMMQTFAPPGCREKIIELASKKFDVLGVFPDSERVLAFQLAIG</sequence>
<dbReference type="RefSeq" id="WP_124298061.1">
    <property type="nucleotide sequence ID" value="NZ_BDEV01000277.1"/>
</dbReference>
<reference evidence="1 2" key="1">
    <citation type="submission" date="2016-06" db="EMBL/GenBank/DDBJ databases">
        <title>Acetobacter pasteurianus NBRC 3278 whole genome sequencing project.</title>
        <authorList>
            <person name="Matsutani M."/>
            <person name="Shiwa Y."/>
            <person name="Okamoto-Kainuma A."/>
            <person name="Ishikawa M."/>
            <person name="Koizumi Y."/>
            <person name="Yoshikawa H."/>
            <person name="Yakushi T."/>
            <person name="Matsushita K."/>
        </authorList>
    </citation>
    <scope>NUCLEOTIDE SEQUENCE [LARGE SCALE GENOMIC DNA]</scope>
    <source>
        <strain evidence="1 2">NBRC 3278</strain>
    </source>
</reference>
<protein>
    <submittedName>
        <fullName evidence="1">Uncharacterized protein</fullName>
    </submittedName>
</protein>
<evidence type="ECO:0000313" key="2">
    <source>
        <dbReference type="Proteomes" id="UP000287385"/>
    </source>
</evidence>
<evidence type="ECO:0000313" key="1">
    <source>
        <dbReference type="EMBL" id="GCD64481.1"/>
    </source>
</evidence>
<comment type="caution">
    <text evidence="1">The sequence shown here is derived from an EMBL/GenBank/DDBJ whole genome shotgun (WGS) entry which is preliminary data.</text>
</comment>